<dbReference type="RefSeq" id="WP_161791212.1">
    <property type="nucleotide sequence ID" value="NZ_BBPN01000005.1"/>
</dbReference>
<keyword evidence="1" id="KW-0732">Signal</keyword>
<keyword evidence="3" id="KW-1185">Reference proteome</keyword>
<feature type="signal peptide" evidence="1">
    <location>
        <begin position="1"/>
        <end position="24"/>
    </location>
</feature>
<dbReference type="AlphaFoldDB" id="A0A1H7IAG7"/>
<name>A0A1H7IAG7_STRJI</name>
<gene>
    <name evidence="2" type="ORF">SAMN05414137_102573</name>
</gene>
<sequence length="49" mass="4976">MSKQRAVTRAVVVFAGLLLGMVSATGTGVADTQIWNTAQVTPNSASATP</sequence>
<dbReference type="STRING" id="235985.SAMN05414137_102573"/>
<evidence type="ECO:0000313" key="2">
    <source>
        <dbReference type="EMBL" id="SEK59479.1"/>
    </source>
</evidence>
<evidence type="ECO:0000313" key="3">
    <source>
        <dbReference type="Proteomes" id="UP000183015"/>
    </source>
</evidence>
<dbReference type="Proteomes" id="UP000183015">
    <property type="component" value="Unassembled WGS sequence"/>
</dbReference>
<feature type="chain" id="PRO_5039692408" evidence="1">
    <location>
        <begin position="25"/>
        <end position="49"/>
    </location>
</feature>
<evidence type="ECO:0000256" key="1">
    <source>
        <dbReference type="SAM" id="SignalP"/>
    </source>
</evidence>
<organism evidence="2 3">
    <name type="scientific">Streptacidiphilus jiangxiensis</name>
    <dbReference type="NCBI Taxonomy" id="235985"/>
    <lineage>
        <taxon>Bacteria</taxon>
        <taxon>Bacillati</taxon>
        <taxon>Actinomycetota</taxon>
        <taxon>Actinomycetes</taxon>
        <taxon>Kitasatosporales</taxon>
        <taxon>Streptomycetaceae</taxon>
        <taxon>Streptacidiphilus</taxon>
    </lineage>
</organism>
<protein>
    <submittedName>
        <fullName evidence="2">Uncharacterized protein</fullName>
    </submittedName>
</protein>
<accession>A0A1H7IAG7</accession>
<proteinExistence type="predicted"/>
<dbReference type="EMBL" id="FOAZ01000002">
    <property type="protein sequence ID" value="SEK59479.1"/>
    <property type="molecule type" value="Genomic_DNA"/>
</dbReference>
<reference evidence="3" key="1">
    <citation type="submission" date="2016-10" db="EMBL/GenBank/DDBJ databases">
        <authorList>
            <person name="Varghese N."/>
        </authorList>
    </citation>
    <scope>NUCLEOTIDE SEQUENCE [LARGE SCALE GENOMIC DNA]</scope>
    <source>
        <strain evidence="3">DSM 45096 / BCRC 16803 / CGMCC 4.1857 / CIP 109030 / JCM 12277 / KCTC 19219 / NBRC 100920 / 33214</strain>
    </source>
</reference>